<feature type="domain" description="Activator of Hsp90 ATPase homologue 1/2-like C-terminal" evidence="2">
    <location>
        <begin position="16"/>
        <end position="61"/>
    </location>
</feature>
<dbReference type="RefSeq" id="WP_005206949.1">
    <property type="nucleotide sequence ID" value="NZ_BAFC01000083.1"/>
</dbReference>
<sequence>MHTETPQIDITHVLAAPRDLAFRVFTDPMHFAAWWGPVGNTLPASEIEFDIRSGGYQQWTEVSAADPHIRVRVRVDLTDVVEGELIDGLMHVGGQLPGGIEPFQTRIRY</sequence>
<dbReference type="EMBL" id="BAFC01000083">
    <property type="protein sequence ID" value="GAB39985.1"/>
    <property type="molecule type" value="Genomic_DNA"/>
</dbReference>
<gene>
    <name evidence="3" type="ORF">GOSPT_085_01030</name>
</gene>
<name>H5U2M7_9ACTN</name>
<evidence type="ECO:0000313" key="3">
    <source>
        <dbReference type="EMBL" id="GAB39985.1"/>
    </source>
</evidence>
<dbReference type="SUPFAM" id="SSF55961">
    <property type="entry name" value="Bet v1-like"/>
    <property type="match status" value="1"/>
</dbReference>
<dbReference type="AlphaFoldDB" id="H5U2M7"/>
<dbReference type="eggNOG" id="COG3832">
    <property type="taxonomic scope" value="Bacteria"/>
</dbReference>
<dbReference type="InterPro" id="IPR023393">
    <property type="entry name" value="START-like_dom_sf"/>
</dbReference>
<evidence type="ECO:0000256" key="1">
    <source>
        <dbReference type="ARBA" id="ARBA00006817"/>
    </source>
</evidence>
<reference evidence="3 4" key="1">
    <citation type="submission" date="2012-02" db="EMBL/GenBank/DDBJ databases">
        <title>Whole genome shotgun sequence of Gordonia sputi NBRC 100414.</title>
        <authorList>
            <person name="Yoshida I."/>
            <person name="Hosoyama A."/>
            <person name="Tsuchikane K."/>
            <person name="Katsumata H."/>
            <person name="Yamazaki S."/>
            <person name="Fujita N."/>
        </authorList>
    </citation>
    <scope>NUCLEOTIDE SEQUENCE [LARGE SCALE GENOMIC DNA]</scope>
    <source>
        <strain evidence="3 4">NBRC 100414</strain>
    </source>
</reference>
<protein>
    <recommendedName>
        <fullName evidence="2">Activator of Hsp90 ATPase homologue 1/2-like C-terminal domain-containing protein</fullName>
    </recommendedName>
</protein>
<dbReference type="Pfam" id="PF08327">
    <property type="entry name" value="AHSA1"/>
    <property type="match status" value="1"/>
</dbReference>
<dbReference type="InterPro" id="IPR013538">
    <property type="entry name" value="ASHA1/2-like_C"/>
</dbReference>
<dbReference type="Proteomes" id="UP000005845">
    <property type="component" value="Unassembled WGS sequence"/>
</dbReference>
<keyword evidence="4" id="KW-1185">Reference proteome</keyword>
<organism evidence="3 4">
    <name type="scientific">Gordonia sputi NBRC 100414</name>
    <dbReference type="NCBI Taxonomy" id="1089453"/>
    <lineage>
        <taxon>Bacteria</taxon>
        <taxon>Bacillati</taxon>
        <taxon>Actinomycetota</taxon>
        <taxon>Actinomycetes</taxon>
        <taxon>Mycobacteriales</taxon>
        <taxon>Gordoniaceae</taxon>
        <taxon>Gordonia</taxon>
    </lineage>
</organism>
<evidence type="ECO:0000313" key="4">
    <source>
        <dbReference type="Proteomes" id="UP000005845"/>
    </source>
</evidence>
<proteinExistence type="inferred from homology"/>
<comment type="similarity">
    <text evidence="1">Belongs to the AHA1 family.</text>
</comment>
<accession>H5U2M7</accession>
<evidence type="ECO:0000259" key="2">
    <source>
        <dbReference type="Pfam" id="PF08327"/>
    </source>
</evidence>
<dbReference type="Gene3D" id="3.30.530.20">
    <property type="match status" value="1"/>
</dbReference>
<comment type="caution">
    <text evidence="3">The sequence shown here is derived from an EMBL/GenBank/DDBJ whole genome shotgun (WGS) entry which is preliminary data.</text>
</comment>